<gene>
    <name evidence="4" type="primary">rplO</name>
    <name evidence="7" type="ORF">A3D51_00665</name>
</gene>
<dbReference type="GO" id="GO:0022625">
    <property type="term" value="C:cytosolic large ribosomal subunit"/>
    <property type="evidence" value="ECO:0007669"/>
    <property type="project" value="TreeGrafter"/>
</dbReference>
<evidence type="ECO:0000259" key="6">
    <source>
        <dbReference type="Pfam" id="PF00828"/>
    </source>
</evidence>
<keyword evidence="4" id="KW-0699">rRNA-binding</keyword>
<reference evidence="7 8" key="1">
    <citation type="journal article" date="2016" name="Nat. Commun.">
        <title>Thousands of microbial genomes shed light on interconnected biogeochemical processes in an aquifer system.</title>
        <authorList>
            <person name="Anantharaman K."/>
            <person name="Brown C.T."/>
            <person name="Hug L.A."/>
            <person name="Sharon I."/>
            <person name="Castelle C.J."/>
            <person name="Probst A.J."/>
            <person name="Thomas B.C."/>
            <person name="Singh A."/>
            <person name="Wilkins M.J."/>
            <person name="Karaoz U."/>
            <person name="Brodie E.L."/>
            <person name="Williams K.H."/>
            <person name="Hubbard S.S."/>
            <person name="Banfield J.F."/>
        </authorList>
    </citation>
    <scope>NUCLEOTIDE SEQUENCE [LARGE SCALE GENOMIC DNA]</scope>
</reference>
<comment type="caution">
    <text evidence="7">The sequence shown here is derived from an EMBL/GenBank/DDBJ whole genome shotgun (WGS) entry which is preliminary data.</text>
</comment>
<accession>A0A1G2S623</accession>
<dbReference type="AlphaFoldDB" id="A0A1G2S623"/>
<dbReference type="InterPro" id="IPR005749">
    <property type="entry name" value="Ribosomal_uL15_bac-type"/>
</dbReference>
<evidence type="ECO:0000256" key="3">
    <source>
        <dbReference type="ARBA" id="ARBA00023274"/>
    </source>
</evidence>
<dbReference type="Pfam" id="PF00828">
    <property type="entry name" value="Ribosomal_L27A"/>
    <property type="match status" value="1"/>
</dbReference>
<dbReference type="InterPro" id="IPR021131">
    <property type="entry name" value="Ribosomal_uL15/eL18"/>
</dbReference>
<keyword evidence="2 4" id="KW-0689">Ribosomal protein</keyword>
<dbReference type="HAMAP" id="MF_01341">
    <property type="entry name" value="Ribosomal_uL15"/>
    <property type="match status" value="1"/>
</dbReference>
<dbReference type="InterPro" id="IPR030878">
    <property type="entry name" value="Ribosomal_uL15"/>
</dbReference>
<organism evidence="7 8">
    <name type="scientific">Candidatus Yonathbacteria bacterium RIFCSPHIGHO2_02_FULL_44_14</name>
    <dbReference type="NCBI Taxonomy" id="1802724"/>
    <lineage>
        <taxon>Bacteria</taxon>
        <taxon>Candidatus Yonathiibacteriota</taxon>
    </lineage>
</organism>
<comment type="subunit">
    <text evidence="4">Part of the 50S ribosomal subunit.</text>
</comment>
<evidence type="ECO:0000256" key="1">
    <source>
        <dbReference type="ARBA" id="ARBA00007320"/>
    </source>
</evidence>
<name>A0A1G2S623_9BACT</name>
<evidence type="ECO:0000256" key="5">
    <source>
        <dbReference type="SAM" id="MobiDB-lite"/>
    </source>
</evidence>
<evidence type="ECO:0000256" key="2">
    <source>
        <dbReference type="ARBA" id="ARBA00022980"/>
    </source>
</evidence>
<comment type="function">
    <text evidence="4">Binds to the 23S rRNA.</text>
</comment>
<dbReference type="InterPro" id="IPR036227">
    <property type="entry name" value="Ribosomal_uL15/eL18_sf"/>
</dbReference>
<evidence type="ECO:0000313" key="7">
    <source>
        <dbReference type="EMBL" id="OHA80574.1"/>
    </source>
</evidence>
<evidence type="ECO:0000256" key="4">
    <source>
        <dbReference type="HAMAP-Rule" id="MF_01341"/>
    </source>
</evidence>
<dbReference type="Proteomes" id="UP000179118">
    <property type="component" value="Unassembled WGS sequence"/>
</dbReference>
<keyword evidence="4" id="KW-0694">RNA-binding</keyword>
<dbReference type="GO" id="GO:0019843">
    <property type="term" value="F:rRNA binding"/>
    <property type="evidence" value="ECO:0007669"/>
    <property type="project" value="UniProtKB-UniRule"/>
</dbReference>
<proteinExistence type="inferred from homology"/>
<feature type="region of interest" description="Disordered" evidence="5">
    <location>
        <begin position="1"/>
        <end position="52"/>
    </location>
</feature>
<feature type="domain" description="Large ribosomal subunit protein uL15/eL18" evidence="6">
    <location>
        <begin position="77"/>
        <end position="147"/>
    </location>
</feature>
<evidence type="ECO:0000313" key="8">
    <source>
        <dbReference type="Proteomes" id="UP000179118"/>
    </source>
</evidence>
<dbReference type="Gene3D" id="3.100.10.10">
    <property type="match status" value="1"/>
</dbReference>
<dbReference type="PANTHER" id="PTHR12934">
    <property type="entry name" value="50S RIBOSOMAL PROTEIN L15"/>
    <property type="match status" value="1"/>
</dbReference>
<keyword evidence="3 4" id="KW-0687">Ribonucleoprotein</keyword>
<comment type="similarity">
    <text evidence="1 4">Belongs to the universal ribosomal protein uL15 family.</text>
</comment>
<dbReference type="PANTHER" id="PTHR12934:SF11">
    <property type="entry name" value="LARGE RIBOSOMAL SUBUNIT PROTEIN UL15M"/>
    <property type="match status" value="1"/>
</dbReference>
<protein>
    <recommendedName>
        <fullName evidence="4">Large ribosomal subunit protein uL15</fullName>
    </recommendedName>
</protein>
<dbReference type="GO" id="GO:0003735">
    <property type="term" value="F:structural constituent of ribosome"/>
    <property type="evidence" value="ECO:0007669"/>
    <property type="project" value="InterPro"/>
</dbReference>
<dbReference type="EMBL" id="MHUT01000018">
    <property type="protein sequence ID" value="OHA80574.1"/>
    <property type="molecule type" value="Genomic_DNA"/>
</dbReference>
<dbReference type="SUPFAM" id="SSF52080">
    <property type="entry name" value="Ribosomal proteins L15p and L18e"/>
    <property type="match status" value="1"/>
</dbReference>
<feature type="compositionally biased region" description="Basic residues" evidence="5">
    <location>
        <begin position="9"/>
        <end position="27"/>
    </location>
</feature>
<dbReference type="GO" id="GO:0006412">
    <property type="term" value="P:translation"/>
    <property type="evidence" value="ECO:0007669"/>
    <property type="project" value="UniProtKB-UniRule"/>
</dbReference>
<sequence length="148" mass="16251">MQAHEVKTRKPRAVKKVVGRGGKRGKTSGRGTKGQDARAGHRKRPQMRDTIKKLPKLRGEGVSRNQFKTEAVHYVVLNLGVLSIEFKSGDRVTPKVLLERALVEKKGNKVPMVKILASGEFDKKLDIRGCLISESAKAAVEKLGGTVK</sequence>